<name>A0A0J1GF82_9GAMM</name>
<protein>
    <submittedName>
        <fullName evidence="2">Uncharacterized protein</fullName>
    </submittedName>
</protein>
<proteinExistence type="predicted"/>
<reference evidence="2 3" key="1">
    <citation type="submission" date="2015-05" db="EMBL/GenBank/DDBJ databases">
        <title>Photobacterium galathea sp. nov.</title>
        <authorList>
            <person name="Machado H."/>
            <person name="Gram L."/>
        </authorList>
    </citation>
    <scope>NUCLEOTIDE SEQUENCE [LARGE SCALE GENOMIC DNA]</scope>
    <source>
        <strain evidence="2 3">DSM 25995</strain>
    </source>
</reference>
<sequence length="86" mass="9379">MWMNKVNALFGLMMLATSLWLISLMTSFFSPAMVAAFAAALLLTLLWQLGRVKGRKPVIYTLAFLVLASGGGLIAGRMTADRWSTP</sequence>
<feature type="non-terminal residue" evidence="2">
    <location>
        <position position="86"/>
    </location>
</feature>
<keyword evidence="1" id="KW-0812">Transmembrane</keyword>
<evidence type="ECO:0000313" key="2">
    <source>
        <dbReference type="EMBL" id="KLU98359.1"/>
    </source>
</evidence>
<comment type="caution">
    <text evidence="2">The sequence shown here is derived from an EMBL/GenBank/DDBJ whole genome shotgun (WGS) entry which is preliminary data.</text>
</comment>
<organism evidence="2 3">
    <name type="scientific">Photobacterium aphoticum</name>
    <dbReference type="NCBI Taxonomy" id="754436"/>
    <lineage>
        <taxon>Bacteria</taxon>
        <taxon>Pseudomonadati</taxon>
        <taxon>Pseudomonadota</taxon>
        <taxon>Gammaproteobacteria</taxon>
        <taxon>Vibrionales</taxon>
        <taxon>Vibrionaceae</taxon>
        <taxon>Photobacterium</taxon>
    </lineage>
</organism>
<evidence type="ECO:0000256" key="1">
    <source>
        <dbReference type="SAM" id="Phobius"/>
    </source>
</evidence>
<dbReference type="Proteomes" id="UP000036426">
    <property type="component" value="Unassembled WGS sequence"/>
</dbReference>
<keyword evidence="1" id="KW-1133">Transmembrane helix</keyword>
<dbReference type="AlphaFoldDB" id="A0A0J1GF82"/>
<keyword evidence="3" id="KW-1185">Reference proteome</keyword>
<accession>A0A0J1GF82</accession>
<gene>
    <name evidence="2" type="ORF">ABT58_23240</name>
</gene>
<keyword evidence="1" id="KW-0472">Membrane</keyword>
<dbReference type="EMBL" id="LDOV01000107">
    <property type="protein sequence ID" value="KLU98359.1"/>
    <property type="molecule type" value="Genomic_DNA"/>
</dbReference>
<feature type="transmembrane region" description="Helical" evidence="1">
    <location>
        <begin position="58"/>
        <end position="80"/>
    </location>
</feature>
<evidence type="ECO:0000313" key="3">
    <source>
        <dbReference type="Proteomes" id="UP000036426"/>
    </source>
</evidence>
<feature type="transmembrane region" description="Helical" evidence="1">
    <location>
        <begin position="20"/>
        <end position="46"/>
    </location>
</feature>